<dbReference type="AlphaFoldDB" id="A0A1I2FF60"/>
<feature type="transmembrane region" description="Helical" evidence="1">
    <location>
        <begin position="38"/>
        <end position="60"/>
    </location>
</feature>
<proteinExistence type="predicted"/>
<dbReference type="Pfam" id="PF09578">
    <property type="entry name" value="Spore_YabQ"/>
    <property type="match status" value="1"/>
</dbReference>
<sequence length="192" mass="22749">MSLTVQFQTMFAMIVMGTVIGINIDVYHRLTLTSIRTLWMRAVWDIVFWLAQALLVFYVLLHMNEGELRIYVYLGLLFGFLLYRKSGRRTFLKIMERAIAFFHWMWRTFCGVLRVLIVLPIKFILKQITTLGMIGITLIISLLKLLSNILLFPLKVTGRLLFPIFKRFVPAIVVTTIKKYFYILRYWGKRKK</sequence>
<feature type="transmembrane region" description="Helical" evidence="1">
    <location>
        <begin position="6"/>
        <end position="26"/>
    </location>
</feature>
<evidence type="ECO:0000313" key="3">
    <source>
        <dbReference type="Proteomes" id="UP000199516"/>
    </source>
</evidence>
<organism evidence="2 3">
    <name type="scientific">Alteribacillus iranensis</name>
    <dbReference type="NCBI Taxonomy" id="930128"/>
    <lineage>
        <taxon>Bacteria</taxon>
        <taxon>Bacillati</taxon>
        <taxon>Bacillota</taxon>
        <taxon>Bacilli</taxon>
        <taxon>Bacillales</taxon>
        <taxon>Bacillaceae</taxon>
        <taxon>Alteribacillus</taxon>
    </lineage>
</organism>
<accession>A0A1I2FF60</accession>
<dbReference type="Proteomes" id="UP000199516">
    <property type="component" value="Unassembled WGS sequence"/>
</dbReference>
<keyword evidence="3" id="KW-1185">Reference proteome</keyword>
<evidence type="ECO:0000313" key="2">
    <source>
        <dbReference type="EMBL" id="SFF03633.1"/>
    </source>
</evidence>
<dbReference type="InterPro" id="IPR019074">
    <property type="entry name" value="YabQ"/>
</dbReference>
<gene>
    <name evidence="2" type="ORF">SAMN05192532_11138</name>
</gene>
<dbReference type="EMBL" id="FONT01000011">
    <property type="protein sequence ID" value="SFF03633.1"/>
    <property type="molecule type" value="Genomic_DNA"/>
</dbReference>
<dbReference type="OrthoDB" id="1653819at2"/>
<protein>
    <submittedName>
        <fullName evidence="2">Spore cortex biosynthesis protein YabQ</fullName>
    </submittedName>
</protein>
<keyword evidence="1" id="KW-0812">Transmembrane</keyword>
<dbReference type="RefSeq" id="WP_091664046.1">
    <property type="nucleotide sequence ID" value="NZ_FONT01000011.1"/>
</dbReference>
<feature type="transmembrane region" description="Helical" evidence="1">
    <location>
        <begin position="131"/>
        <end position="152"/>
    </location>
</feature>
<keyword evidence="1" id="KW-0472">Membrane</keyword>
<feature type="transmembrane region" description="Helical" evidence="1">
    <location>
        <begin position="104"/>
        <end position="125"/>
    </location>
</feature>
<dbReference type="NCBIfam" id="TIGR02893">
    <property type="entry name" value="spore_yabQ"/>
    <property type="match status" value="1"/>
</dbReference>
<name>A0A1I2FF60_9BACI</name>
<keyword evidence="1" id="KW-1133">Transmembrane helix</keyword>
<feature type="transmembrane region" description="Helical" evidence="1">
    <location>
        <begin position="66"/>
        <end position="83"/>
    </location>
</feature>
<evidence type="ECO:0000256" key="1">
    <source>
        <dbReference type="SAM" id="Phobius"/>
    </source>
</evidence>
<dbReference type="STRING" id="930128.SAMN05192532_11138"/>
<reference evidence="2 3" key="1">
    <citation type="submission" date="2016-10" db="EMBL/GenBank/DDBJ databases">
        <authorList>
            <person name="de Groot N.N."/>
        </authorList>
    </citation>
    <scope>NUCLEOTIDE SEQUENCE [LARGE SCALE GENOMIC DNA]</scope>
    <source>
        <strain evidence="2 3">DSM 23995</strain>
    </source>
</reference>